<protein>
    <recommendedName>
        <fullName evidence="2">BTB domain-containing protein</fullName>
    </recommendedName>
</protein>
<accession>A0AAV2RGY7</accession>
<dbReference type="GO" id="GO:0005634">
    <property type="term" value="C:nucleus"/>
    <property type="evidence" value="ECO:0007669"/>
    <property type="project" value="TreeGrafter"/>
</dbReference>
<keyword evidence="4" id="KW-1185">Reference proteome</keyword>
<gene>
    <name evidence="3" type="ORF">MNOR_LOCUS25130</name>
</gene>
<dbReference type="Pfam" id="PF00651">
    <property type="entry name" value="BTB"/>
    <property type="match status" value="1"/>
</dbReference>
<dbReference type="InterPro" id="IPR011333">
    <property type="entry name" value="SKP1/BTB/POZ_sf"/>
</dbReference>
<name>A0AAV2RGY7_MEGNR</name>
<dbReference type="InterPro" id="IPR000210">
    <property type="entry name" value="BTB/POZ_dom"/>
</dbReference>
<evidence type="ECO:0000313" key="3">
    <source>
        <dbReference type="EMBL" id="CAL4125429.1"/>
    </source>
</evidence>
<dbReference type="InterPro" id="IPR051095">
    <property type="entry name" value="Dros_DevTransReg"/>
</dbReference>
<dbReference type="PANTHER" id="PTHR23110:SF109">
    <property type="entry name" value="FI07618P-RELATED"/>
    <property type="match status" value="1"/>
</dbReference>
<feature type="domain" description="BTB" evidence="2">
    <location>
        <begin position="48"/>
        <end position="113"/>
    </location>
</feature>
<dbReference type="EMBL" id="CAXKWB010023639">
    <property type="protein sequence ID" value="CAL4125429.1"/>
    <property type="molecule type" value="Genomic_DNA"/>
</dbReference>
<evidence type="ECO:0000256" key="1">
    <source>
        <dbReference type="ARBA" id="ARBA00023242"/>
    </source>
</evidence>
<dbReference type="GO" id="GO:0006357">
    <property type="term" value="P:regulation of transcription by RNA polymerase II"/>
    <property type="evidence" value="ECO:0007669"/>
    <property type="project" value="TreeGrafter"/>
</dbReference>
<dbReference type="SMART" id="SM00225">
    <property type="entry name" value="BTB"/>
    <property type="match status" value="1"/>
</dbReference>
<sequence length="227" mass="26225">MMEGDTSVESLEDKVKEIEGENVCLQWTNHQHVLQSVMSALRNQEYFSDITLAAEGKFFHAHKFVLSTCSTFFEDLLGQTPCKHPVIVLPDSPPELLSKLLDFMYLGNTEVQKEDFNQFMIIARRLRIKGLLGPEDISIAEEEIQEIKEEISIKEEIFDSTYEELSFASEDFISESKFSEAYQEHIMDDTDFSGEVYKANDGRRRMYASPRAKKCPYCSKEFEDILQ</sequence>
<evidence type="ECO:0000313" key="4">
    <source>
        <dbReference type="Proteomes" id="UP001497623"/>
    </source>
</evidence>
<comment type="caution">
    <text evidence="3">The sequence shown here is derived from an EMBL/GenBank/DDBJ whole genome shotgun (WGS) entry which is preliminary data.</text>
</comment>
<dbReference type="AlphaFoldDB" id="A0AAV2RGY7"/>
<dbReference type="CDD" id="cd18315">
    <property type="entry name" value="BTB_POZ_BAB-like"/>
    <property type="match status" value="1"/>
</dbReference>
<dbReference type="Gene3D" id="3.30.710.10">
    <property type="entry name" value="Potassium Channel Kv1.1, Chain A"/>
    <property type="match status" value="1"/>
</dbReference>
<dbReference type="Proteomes" id="UP001497623">
    <property type="component" value="Unassembled WGS sequence"/>
</dbReference>
<organism evidence="3 4">
    <name type="scientific">Meganyctiphanes norvegica</name>
    <name type="common">Northern krill</name>
    <name type="synonym">Thysanopoda norvegica</name>
    <dbReference type="NCBI Taxonomy" id="48144"/>
    <lineage>
        <taxon>Eukaryota</taxon>
        <taxon>Metazoa</taxon>
        <taxon>Ecdysozoa</taxon>
        <taxon>Arthropoda</taxon>
        <taxon>Crustacea</taxon>
        <taxon>Multicrustacea</taxon>
        <taxon>Malacostraca</taxon>
        <taxon>Eumalacostraca</taxon>
        <taxon>Eucarida</taxon>
        <taxon>Euphausiacea</taxon>
        <taxon>Euphausiidae</taxon>
        <taxon>Meganyctiphanes</taxon>
    </lineage>
</organism>
<dbReference type="PROSITE" id="PS50097">
    <property type="entry name" value="BTB"/>
    <property type="match status" value="1"/>
</dbReference>
<reference evidence="3 4" key="1">
    <citation type="submission" date="2024-05" db="EMBL/GenBank/DDBJ databases">
        <authorList>
            <person name="Wallberg A."/>
        </authorList>
    </citation>
    <scope>NUCLEOTIDE SEQUENCE [LARGE SCALE GENOMIC DNA]</scope>
</reference>
<keyword evidence="1" id="KW-0539">Nucleus</keyword>
<dbReference type="SUPFAM" id="SSF54695">
    <property type="entry name" value="POZ domain"/>
    <property type="match status" value="1"/>
</dbReference>
<dbReference type="PANTHER" id="PTHR23110">
    <property type="entry name" value="BTB DOMAIN TRANSCRIPTION FACTOR"/>
    <property type="match status" value="1"/>
</dbReference>
<evidence type="ECO:0000259" key="2">
    <source>
        <dbReference type="PROSITE" id="PS50097"/>
    </source>
</evidence>
<proteinExistence type="predicted"/>